<dbReference type="Gene3D" id="3.40.50.300">
    <property type="entry name" value="P-loop containing nucleotide triphosphate hydrolases"/>
    <property type="match status" value="1"/>
</dbReference>
<dbReference type="PANTHER" id="PTHR45138:SF9">
    <property type="entry name" value="DIGUANYLATE CYCLASE DGCM-RELATED"/>
    <property type="match status" value="1"/>
</dbReference>
<dbReference type="eggNOG" id="COG3903">
    <property type="taxonomic scope" value="Bacteria"/>
</dbReference>
<dbReference type="Pfam" id="PF13424">
    <property type="entry name" value="TPR_12"/>
    <property type="match status" value="1"/>
</dbReference>
<dbReference type="Pfam" id="PF00990">
    <property type="entry name" value="GGDEF"/>
    <property type="match status" value="1"/>
</dbReference>
<dbReference type="InterPro" id="IPR029787">
    <property type="entry name" value="Nucleotide_cyclase"/>
</dbReference>
<dbReference type="EMBL" id="JHAC01000005">
    <property type="protein sequence ID" value="EYB69493.1"/>
    <property type="molecule type" value="Genomic_DNA"/>
</dbReference>
<dbReference type="AlphaFoldDB" id="A0A016QTV4"/>
<dbReference type="SMART" id="SM00028">
    <property type="entry name" value="TPR"/>
    <property type="match status" value="4"/>
</dbReference>
<dbReference type="NCBIfam" id="TIGR00254">
    <property type="entry name" value="GGDEF"/>
    <property type="match status" value="1"/>
</dbReference>
<dbReference type="GO" id="GO:0005886">
    <property type="term" value="C:plasma membrane"/>
    <property type="evidence" value="ECO:0007669"/>
    <property type="project" value="TreeGrafter"/>
</dbReference>
<dbReference type="eggNOG" id="COG3706">
    <property type="taxonomic scope" value="Bacteria"/>
</dbReference>
<dbReference type="STRING" id="1476583.DEIPH_ctg005orf0059"/>
<dbReference type="SUPFAM" id="SSF55073">
    <property type="entry name" value="Nucleotide cyclase"/>
    <property type="match status" value="1"/>
</dbReference>
<evidence type="ECO:0000259" key="1">
    <source>
        <dbReference type="PROSITE" id="PS50887"/>
    </source>
</evidence>
<keyword evidence="3" id="KW-1185">Reference proteome</keyword>
<dbReference type="OrthoDB" id="51097at2"/>
<accession>A0A016QTV4</accession>
<name>A0A016QTV4_9DEIO</name>
<reference evidence="2 3" key="1">
    <citation type="submission" date="2014-03" db="EMBL/GenBank/DDBJ databases">
        <title>Draft genome sequence of Deinococcus phoenicis 1P10ME.</title>
        <authorList>
            <person name="Stepanov V.G."/>
            <person name="Vaishampayan P."/>
            <person name="Venkateswaran K."/>
            <person name="Fox G.E."/>
        </authorList>
    </citation>
    <scope>NUCLEOTIDE SEQUENCE [LARGE SCALE GENOMIC DNA]</scope>
    <source>
        <strain evidence="2 3">1P10ME</strain>
    </source>
</reference>
<dbReference type="SUPFAM" id="SSF48452">
    <property type="entry name" value="TPR-like"/>
    <property type="match status" value="2"/>
</dbReference>
<evidence type="ECO:0000313" key="3">
    <source>
        <dbReference type="Proteomes" id="UP000020492"/>
    </source>
</evidence>
<dbReference type="SMART" id="SM00267">
    <property type="entry name" value="GGDEF"/>
    <property type="match status" value="1"/>
</dbReference>
<dbReference type="Gene3D" id="3.30.70.270">
    <property type="match status" value="1"/>
</dbReference>
<dbReference type="InterPro" id="IPR000160">
    <property type="entry name" value="GGDEF_dom"/>
</dbReference>
<dbReference type="InterPro" id="IPR050469">
    <property type="entry name" value="Diguanylate_Cyclase"/>
</dbReference>
<dbReference type="GO" id="GO:0043709">
    <property type="term" value="P:cell adhesion involved in single-species biofilm formation"/>
    <property type="evidence" value="ECO:0007669"/>
    <property type="project" value="TreeGrafter"/>
</dbReference>
<dbReference type="PANTHER" id="PTHR45138">
    <property type="entry name" value="REGULATORY COMPONENTS OF SENSORY TRANSDUCTION SYSTEM"/>
    <property type="match status" value="1"/>
</dbReference>
<comment type="caution">
    <text evidence="2">The sequence shown here is derived from an EMBL/GenBank/DDBJ whole genome shotgun (WGS) entry which is preliminary data.</text>
</comment>
<dbReference type="GO" id="GO:1902201">
    <property type="term" value="P:negative regulation of bacterial-type flagellum-dependent cell motility"/>
    <property type="evidence" value="ECO:0007669"/>
    <property type="project" value="TreeGrafter"/>
</dbReference>
<dbReference type="CDD" id="cd01949">
    <property type="entry name" value="GGDEF"/>
    <property type="match status" value="1"/>
</dbReference>
<proteinExistence type="predicted"/>
<dbReference type="InterPro" id="IPR027417">
    <property type="entry name" value="P-loop_NTPase"/>
</dbReference>
<dbReference type="InterPro" id="IPR019734">
    <property type="entry name" value="TPR_rpt"/>
</dbReference>
<dbReference type="Proteomes" id="UP000020492">
    <property type="component" value="Unassembled WGS sequence"/>
</dbReference>
<dbReference type="InterPro" id="IPR043128">
    <property type="entry name" value="Rev_trsase/Diguanyl_cyclase"/>
</dbReference>
<organism evidence="2 3">
    <name type="scientific">Deinococcus phoenicis</name>
    <dbReference type="NCBI Taxonomy" id="1476583"/>
    <lineage>
        <taxon>Bacteria</taxon>
        <taxon>Thermotogati</taxon>
        <taxon>Deinococcota</taxon>
        <taxon>Deinococci</taxon>
        <taxon>Deinococcales</taxon>
        <taxon>Deinococcaceae</taxon>
        <taxon>Deinococcus</taxon>
    </lineage>
</organism>
<dbReference type="PROSITE" id="PS50887">
    <property type="entry name" value="GGDEF"/>
    <property type="match status" value="1"/>
</dbReference>
<feature type="domain" description="GGDEF" evidence="1">
    <location>
        <begin position="31"/>
        <end position="162"/>
    </location>
</feature>
<sequence>MRRPATRDHLTHLHTRAAFQADLAERAEAGSGCALLLCDLDHLKLINDTFGHLVGDEALRALAATLRAHLRPGWQAYRLGGDEFAVVADGSADVLAAWGEALMEALAARPDRALRVSMGVAELGRLELGRLAHDPQTLFAQADARLYLAKRQGRGRLVREDAPQWPDRWDDPQPRLLERDGARAQAVAFLKAARLQAGRLAVQAAPGCGLSAFLWELDLIAQSLGYQTFRVRGNPVRARRQYGAWATVTLNGLPYLGVPDALPDELRREQPLAVLLDDAAHLDPDTRAVLGPLLGRAQAVVTGQTGSGPAPQDQPSLTLPPLSDAGILALAEAQAGQPLGEEARTWLTRRVEGRPARLSPWLSALLLEARLRRQPVRLLTQAPPGDWEVAVTRHVPQALPPHLPFLYGRVQELREAAQLLHGHALLTVTGPPGRGKTRLARQLLWEVRGAFAGNAHEVRLADARSPESVLARISEALIGTAVAPTDLHAVGRLLERRPTLLLLDAPAPYMLPARALETLLTLSPSTRVIVTAGAPLGLHGEAVLPLAPLPDAQVRSALVGQRPAPHEDEAALNWLTGEVGGEPGPLEALLPMVRTFGLAGTVEHLRRSGPAERAGALLWPELGAPERRVLAALSTFAGPFDLPWAEHVAQASPFLVSALLDHHLLQPAGGGLYRLPDTLLRQSQAQWQRSPGIHRRARERALFRAQAALSAHPFESAAWFMHLDTQYPVLRALLAGHLQAATQLGTALTRLLLNITPYRLARTYLYDASEDLQAARALHEPSAPPSRMSVGVQLALASTLQQLGQHGEAQSLLDETRGQAERLGDRELLIRVLLTQARVLHRRSAYAEARAMFASAHAQAQTLSGLTLAVRALGGQARSEIYLGDLAAAQSHVQTALRQAEALGQPRLLADLLNTAAMAASERRDLRRASELYGQALALHDSYGGQTGQTLNLTGLAWVALLRGEYDQSVYLSRRVLRHAQDAGQSWEIANALVNMGHALARLGQLEEARAAHLEGARLAAQCDAPSVVSEALGGLADLLAREDCPAEARTLLDLALAHPGATSEVRHFFAPLQESLTGRAAGPLPDPLLPLLAELKVPHPQGQPQSR</sequence>
<dbReference type="SUPFAM" id="SSF52540">
    <property type="entry name" value="P-loop containing nucleoside triphosphate hydrolases"/>
    <property type="match status" value="1"/>
</dbReference>
<evidence type="ECO:0000313" key="2">
    <source>
        <dbReference type="EMBL" id="EYB69493.1"/>
    </source>
</evidence>
<dbReference type="InterPro" id="IPR011990">
    <property type="entry name" value="TPR-like_helical_dom_sf"/>
</dbReference>
<dbReference type="Gene3D" id="1.25.40.10">
    <property type="entry name" value="Tetratricopeptide repeat domain"/>
    <property type="match status" value="2"/>
</dbReference>
<gene>
    <name evidence="2" type="ORF">DEIPH_ctg005orf0059</name>
</gene>
<dbReference type="PATRIC" id="fig|1476583.3.peg.397"/>
<dbReference type="RefSeq" id="WP_161636019.1">
    <property type="nucleotide sequence ID" value="NZ_JHAC01000005.1"/>
</dbReference>
<dbReference type="GO" id="GO:0052621">
    <property type="term" value="F:diguanylate cyclase activity"/>
    <property type="evidence" value="ECO:0007669"/>
    <property type="project" value="TreeGrafter"/>
</dbReference>
<protein>
    <submittedName>
        <fullName evidence="2">AAA ATPase</fullName>
    </submittedName>
</protein>